<reference evidence="3 4" key="1">
    <citation type="submission" date="2019-03" db="EMBL/GenBank/DDBJ databases">
        <title>Genome Sequencing and Assembly of Various Microbes Isolated from Partially Reclaimed Soil and Acid Mine Drainage (AMD) Site.</title>
        <authorList>
            <person name="Steinbock B."/>
            <person name="Bechtold R."/>
            <person name="Sevigny J.L."/>
            <person name="Thomas D."/>
            <person name="Cuthill L.R."/>
            <person name="Aveiro Johannsen E.J."/>
            <person name="Thomas K."/>
            <person name="Ghosh A."/>
        </authorList>
    </citation>
    <scope>NUCLEOTIDE SEQUENCE [LARGE SCALE GENOMIC DNA]</scope>
    <source>
        <strain evidence="3 4">S-A3</strain>
    </source>
</reference>
<dbReference type="PANTHER" id="PTHR37317">
    <property type="entry name" value="BLR8090 PROTEIN"/>
    <property type="match status" value="1"/>
</dbReference>
<proteinExistence type="predicted"/>
<evidence type="ECO:0000313" key="3">
    <source>
        <dbReference type="EMBL" id="TDL41885.1"/>
    </source>
</evidence>
<dbReference type="Pfam" id="PF14311">
    <property type="entry name" value="DUF4379"/>
    <property type="match status" value="3"/>
</dbReference>
<dbReference type="PANTHER" id="PTHR37317:SF1">
    <property type="entry name" value="ZINC-RIBBON DOMAIN-CONTAINING PROTEIN-RELATED"/>
    <property type="match status" value="1"/>
</dbReference>
<evidence type="ECO:0000256" key="1">
    <source>
        <dbReference type="SAM" id="MobiDB-lite"/>
    </source>
</evidence>
<dbReference type="Proteomes" id="UP000295163">
    <property type="component" value="Unassembled WGS sequence"/>
</dbReference>
<dbReference type="EMBL" id="SMZT01000005">
    <property type="protein sequence ID" value="TDL41885.1"/>
    <property type="molecule type" value="Genomic_DNA"/>
</dbReference>
<dbReference type="AlphaFoldDB" id="A0A4R5YEX5"/>
<evidence type="ECO:0000259" key="2">
    <source>
        <dbReference type="Pfam" id="PF14311"/>
    </source>
</evidence>
<protein>
    <recommendedName>
        <fullName evidence="2">Treble clef zinc finger domain-containing protein</fullName>
    </recommendedName>
</protein>
<feature type="domain" description="Treble clef zinc finger" evidence="2">
    <location>
        <begin position="397"/>
        <end position="451"/>
    </location>
</feature>
<accession>A0A4R5YEX5</accession>
<feature type="domain" description="Treble clef zinc finger" evidence="2">
    <location>
        <begin position="467"/>
        <end position="522"/>
    </location>
</feature>
<name>A0A4R5YEX5_KOCRO</name>
<gene>
    <name evidence="3" type="ORF">E2R59_12040</name>
</gene>
<organism evidence="3 4">
    <name type="scientific">Kocuria rosea</name>
    <name type="common">Deinococcus erythromyxa</name>
    <name type="synonym">Micrococcus rubens</name>
    <dbReference type="NCBI Taxonomy" id="1275"/>
    <lineage>
        <taxon>Bacteria</taxon>
        <taxon>Bacillati</taxon>
        <taxon>Actinomycetota</taxon>
        <taxon>Actinomycetes</taxon>
        <taxon>Micrococcales</taxon>
        <taxon>Micrococcaceae</taxon>
        <taxon>Kocuria</taxon>
    </lineage>
</organism>
<feature type="region of interest" description="Disordered" evidence="1">
    <location>
        <begin position="668"/>
        <end position="689"/>
    </location>
</feature>
<dbReference type="InterPro" id="IPR025487">
    <property type="entry name" value="DUF4379"/>
</dbReference>
<evidence type="ECO:0000313" key="4">
    <source>
        <dbReference type="Proteomes" id="UP000295163"/>
    </source>
</evidence>
<sequence>MYASMGQRLYLEPISGRSLLMQIDLSRSLPPGLRLRGWQGETVYSFAHRLERRLHATGGVISHLAYTDVSRVLGTRATAAQVTERMVILCQTLCQLAPGTLSAMTSNGPFSAHLCAECVGDPGAEHVWDGYRYTCSTHHQWIAPGPSPKRPSKYAPHPPGVWTTRRVPPEVVEADLQIADLYSKGRITARLVEEVVRRVGSARETEHHGVPRPGDLPWVAAVLASVVDPQVQAVVLDETVPFKDRYASLSIKLETRVPQPTPELCDQVWLLLRPTAVWVRSVIHGEAAVDAFEPVLLPDAGLVLSAIRYPMEPFYRSMDCLRTAGRDDDWWWEDRYVVSRPAAGGGQLLICDNGHVQRTSKGHARRYTGEAFHCSICSGQRVVAGLNSLGDVFPRLRAEWDHDANGDLTPFMVSPGTNKKVGWIDDKGHRYRAYITNRTKHGTGCPGCAGKAVQAGYNDLATTHPELAALWDHEDNGELEPTNVSVGNSKLKIHLRCAQGHPFTRTPAKLVETGGRCQKCIGRILIPGTNDLATLRPDIAAWWHPTRNGDLTPSIVKTGSEATVWWQCHDRHDFQETITYRCHQKNINCPVDTGRLLLAGVNDLATKEPDLVKDWDLILNPTKPSQTVATNHPWSWTCRFGHTQSATVANRRRAGGCTECAPEDRVARGQRKLTRGRQGWDTRKRNGTA</sequence>
<feature type="compositionally biased region" description="Basic and acidic residues" evidence="1">
    <location>
        <begin position="678"/>
        <end position="689"/>
    </location>
</feature>
<feature type="domain" description="Treble clef zinc finger" evidence="2">
    <location>
        <begin position="539"/>
        <end position="590"/>
    </location>
</feature>
<comment type="caution">
    <text evidence="3">The sequence shown here is derived from an EMBL/GenBank/DDBJ whole genome shotgun (WGS) entry which is preliminary data.</text>
</comment>